<accession>A0AAN9UNE3</accession>
<comment type="function">
    <text evidence="5">Phosphodiesterase responsible for the U6 snRNA 3' end processing. Acts as an exoribonuclease (RNase) responsible for trimming the poly(U) tract of the last nucleotides in the pre-U6 snRNA molecule, leading to the formation of mature U6 snRNA.</text>
</comment>
<evidence type="ECO:0000256" key="1">
    <source>
        <dbReference type="ARBA" id="ARBA00022722"/>
    </source>
</evidence>
<keyword evidence="1 5" id="KW-0540">Nuclease</keyword>
<name>A0AAN9UNE3_9PEZI</name>
<dbReference type="PANTHER" id="PTHR13522:SF3">
    <property type="entry name" value="U6 SNRNA PHOSPHODIESTERASE 1"/>
    <property type="match status" value="1"/>
</dbReference>
<dbReference type="AlphaFoldDB" id="A0AAN9UNE3"/>
<keyword evidence="3" id="KW-0456">Lyase</keyword>
<gene>
    <name evidence="5 7" type="primary">USB1</name>
    <name evidence="7" type="ORF">SLS62_007959</name>
</gene>
<dbReference type="InterPro" id="IPR027521">
    <property type="entry name" value="Usb1"/>
</dbReference>
<evidence type="ECO:0000256" key="2">
    <source>
        <dbReference type="ARBA" id="ARBA00022801"/>
    </source>
</evidence>
<feature type="compositionally biased region" description="Basic and acidic residues" evidence="6">
    <location>
        <begin position="41"/>
        <end position="50"/>
    </location>
</feature>
<proteinExistence type="inferred from homology"/>
<organism evidence="7 8">
    <name type="scientific">Diatrype stigma</name>
    <dbReference type="NCBI Taxonomy" id="117547"/>
    <lineage>
        <taxon>Eukaryota</taxon>
        <taxon>Fungi</taxon>
        <taxon>Dikarya</taxon>
        <taxon>Ascomycota</taxon>
        <taxon>Pezizomycotina</taxon>
        <taxon>Sordariomycetes</taxon>
        <taxon>Xylariomycetidae</taxon>
        <taxon>Xylariales</taxon>
        <taxon>Diatrypaceae</taxon>
        <taxon>Diatrype</taxon>
    </lineage>
</organism>
<reference evidence="7 8" key="1">
    <citation type="submission" date="2024-02" db="EMBL/GenBank/DDBJ databases">
        <title>De novo assembly and annotation of 12 fungi associated with fruit tree decline syndrome in Ontario, Canada.</title>
        <authorList>
            <person name="Sulman M."/>
            <person name="Ellouze W."/>
            <person name="Ilyukhin E."/>
        </authorList>
    </citation>
    <scope>NUCLEOTIDE SEQUENCE [LARGE SCALE GENOMIC DNA]</scope>
    <source>
        <strain evidence="7 8">M11/M66-122</strain>
    </source>
</reference>
<keyword evidence="8" id="KW-1185">Reference proteome</keyword>
<evidence type="ECO:0000256" key="3">
    <source>
        <dbReference type="ARBA" id="ARBA00023239"/>
    </source>
</evidence>
<dbReference type="HAMAP" id="MF_03040">
    <property type="entry name" value="USB1"/>
    <property type="match status" value="1"/>
</dbReference>
<evidence type="ECO:0000313" key="7">
    <source>
        <dbReference type="EMBL" id="KAK7750091.1"/>
    </source>
</evidence>
<keyword evidence="2 5" id="KW-0378">Hydrolase</keyword>
<evidence type="ECO:0000256" key="5">
    <source>
        <dbReference type="HAMAP-Rule" id="MF_03040"/>
    </source>
</evidence>
<dbReference type="Gene3D" id="3.90.1140.10">
    <property type="entry name" value="Cyclic phosphodiesterase"/>
    <property type="match status" value="1"/>
</dbReference>
<feature type="region of interest" description="Disordered" evidence="6">
    <location>
        <begin position="1"/>
        <end position="79"/>
    </location>
</feature>
<dbReference type="Pfam" id="PF09749">
    <property type="entry name" value="HVSL"/>
    <property type="match status" value="1"/>
</dbReference>
<comment type="subcellular location">
    <subcellularLocation>
        <location evidence="5">Nucleus</location>
    </subcellularLocation>
</comment>
<evidence type="ECO:0000313" key="8">
    <source>
        <dbReference type="Proteomes" id="UP001320420"/>
    </source>
</evidence>
<feature type="active site" description="Proton donor/acceptor" evidence="5">
    <location>
        <position position="325"/>
    </location>
</feature>
<dbReference type="GO" id="GO:0016829">
    <property type="term" value="F:lyase activity"/>
    <property type="evidence" value="ECO:0007669"/>
    <property type="project" value="UniProtKB-KW"/>
</dbReference>
<protein>
    <recommendedName>
        <fullName evidence="5">U6 snRNA phosphodiesterase</fullName>
        <ecNumber evidence="5">3.1.4.-</ecNumber>
    </recommendedName>
</protein>
<evidence type="ECO:0000256" key="6">
    <source>
        <dbReference type="SAM" id="MobiDB-lite"/>
    </source>
</evidence>
<dbReference type="GO" id="GO:0034477">
    <property type="term" value="P:U6 snRNA 3'-end processing"/>
    <property type="evidence" value="ECO:0007669"/>
    <property type="project" value="UniProtKB-UniRule"/>
</dbReference>
<dbReference type="EMBL" id="JAKJXP020000070">
    <property type="protein sequence ID" value="KAK7750091.1"/>
    <property type="molecule type" value="Genomic_DNA"/>
</dbReference>
<feature type="region of interest" description="Disordered" evidence="6">
    <location>
        <begin position="236"/>
        <end position="273"/>
    </location>
</feature>
<keyword evidence="4 5" id="KW-0539">Nucleus</keyword>
<feature type="compositionally biased region" description="Low complexity" evidence="6">
    <location>
        <begin position="236"/>
        <end position="255"/>
    </location>
</feature>
<evidence type="ECO:0000256" key="4">
    <source>
        <dbReference type="ARBA" id="ARBA00023242"/>
    </source>
</evidence>
<feature type="active site" description="Proton donor/acceptor" evidence="5">
    <location>
        <position position="172"/>
    </location>
</feature>
<dbReference type="PANTHER" id="PTHR13522">
    <property type="entry name" value="U6 SNRNA PHOSPHODIESTERASE 1"/>
    <property type="match status" value="1"/>
</dbReference>
<comment type="caution">
    <text evidence="7">The sequence shown here is derived from an EMBL/GenBank/DDBJ whole genome shotgun (WGS) entry which is preliminary data.</text>
</comment>
<comment type="similarity">
    <text evidence="5">Belongs to the 2H phosphoesterase superfamily. USB1 family.</text>
</comment>
<dbReference type="GO" id="GO:1990838">
    <property type="term" value="F:poly(U)-specific exoribonuclease activity, producing 3' uridine cyclic phosphate ends"/>
    <property type="evidence" value="ECO:0007669"/>
    <property type="project" value="UniProtKB-UniRule"/>
</dbReference>
<sequence>MALVDYSSGSDSDSDSDSGSGPGPESGLKVPSDSSASPAEARTETSDRDAAAPLAKRRKVSEQTKPLGTASSSSLPPLPSAFHDLYASTVRVSTNDDPTLHQGRKRVNPHRAGNWPTHLYIEWHPTDAQRALLTSLLDKIQSSSAASSPPSSSPPEILSFLNSDLGAPQPLHISLSRPIVLSTSQKDGFLERLVASLGKSGVPPFDLAPRALAWHRTAESARSFLVLRVASTSSKPATAAAAATTTTTTTTTASSGGDPTIAGAGAGAGAGGSTNPELAQLLGRCNRLVAEHGQPPLYAPRVLEGGSGSGSGSGTAALLPDDAFHVSVAWSFAEVDSDLRARTEAAFAEPGLRGGVLAARLHVDGVKAKIGNAVTHVPLPGARAGRR</sequence>
<feature type="compositionally biased region" description="Low complexity" evidence="6">
    <location>
        <begin position="1"/>
        <end position="27"/>
    </location>
</feature>
<keyword evidence="7" id="KW-0269">Exonuclease</keyword>
<dbReference type="Proteomes" id="UP001320420">
    <property type="component" value="Unassembled WGS sequence"/>
</dbReference>
<dbReference type="GO" id="GO:0005634">
    <property type="term" value="C:nucleus"/>
    <property type="evidence" value="ECO:0007669"/>
    <property type="project" value="UniProtKB-SubCell"/>
</dbReference>
<dbReference type="EC" id="3.1.4.-" evidence="5"/>